<evidence type="ECO:0000256" key="4">
    <source>
        <dbReference type="ARBA" id="ARBA00022692"/>
    </source>
</evidence>
<dbReference type="AlphaFoldDB" id="A0A1W1YIH9"/>
<dbReference type="GO" id="GO:0090529">
    <property type="term" value="P:cell septum assembly"/>
    <property type="evidence" value="ECO:0007669"/>
    <property type="project" value="InterPro"/>
</dbReference>
<organism evidence="10 11">
    <name type="scientific">Desulfocicer vacuolatum DSM 3385</name>
    <dbReference type="NCBI Taxonomy" id="1121400"/>
    <lineage>
        <taxon>Bacteria</taxon>
        <taxon>Pseudomonadati</taxon>
        <taxon>Thermodesulfobacteriota</taxon>
        <taxon>Desulfobacteria</taxon>
        <taxon>Desulfobacterales</taxon>
        <taxon>Desulfobacteraceae</taxon>
        <taxon>Desulfocicer</taxon>
    </lineage>
</organism>
<protein>
    <submittedName>
        <fullName evidence="10">Cell division protein FtsQ</fullName>
    </submittedName>
</protein>
<dbReference type="GO" id="GO:0016020">
    <property type="term" value="C:membrane"/>
    <property type="evidence" value="ECO:0007669"/>
    <property type="project" value="UniProtKB-SubCell"/>
</dbReference>
<evidence type="ECO:0000256" key="7">
    <source>
        <dbReference type="ARBA" id="ARBA00023306"/>
    </source>
</evidence>
<keyword evidence="2" id="KW-1003">Cell membrane</keyword>
<evidence type="ECO:0000256" key="2">
    <source>
        <dbReference type="ARBA" id="ARBA00022475"/>
    </source>
</evidence>
<dbReference type="InterPro" id="IPR013685">
    <property type="entry name" value="POTRA_FtsQ_type"/>
</dbReference>
<dbReference type="PROSITE" id="PS51779">
    <property type="entry name" value="POTRA"/>
    <property type="match status" value="1"/>
</dbReference>
<keyword evidence="5 8" id="KW-1133">Transmembrane helix</keyword>
<evidence type="ECO:0000313" key="10">
    <source>
        <dbReference type="EMBL" id="SMC35621.1"/>
    </source>
</evidence>
<reference evidence="10 11" key="1">
    <citation type="submission" date="2017-04" db="EMBL/GenBank/DDBJ databases">
        <authorList>
            <person name="Afonso C.L."/>
            <person name="Miller P.J."/>
            <person name="Scott M.A."/>
            <person name="Spackman E."/>
            <person name="Goraichik I."/>
            <person name="Dimitrov K.M."/>
            <person name="Suarez D.L."/>
            <person name="Swayne D.E."/>
        </authorList>
    </citation>
    <scope>NUCLEOTIDE SEQUENCE [LARGE SCALE GENOMIC DNA]</scope>
    <source>
        <strain evidence="10 11">DSM 3385</strain>
    </source>
</reference>
<evidence type="ECO:0000256" key="3">
    <source>
        <dbReference type="ARBA" id="ARBA00022618"/>
    </source>
</evidence>
<evidence type="ECO:0000256" key="5">
    <source>
        <dbReference type="ARBA" id="ARBA00022989"/>
    </source>
</evidence>
<evidence type="ECO:0000256" key="1">
    <source>
        <dbReference type="ARBA" id="ARBA00004370"/>
    </source>
</evidence>
<dbReference type="InterPro" id="IPR026579">
    <property type="entry name" value="FtsQ"/>
</dbReference>
<accession>A0A1W1YIH9</accession>
<keyword evidence="6 8" id="KW-0472">Membrane</keyword>
<dbReference type="EMBL" id="FWXY01000001">
    <property type="protein sequence ID" value="SMC35621.1"/>
    <property type="molecule type" value="Genomic_DNA"/>
</dbReference>
<dbReference type="PANTHER" id="PTHR35851">
    <property type="entry name" value="CELL DIVISION PROTEIN FTSQ"/>
    <property type="match status" value="1"/>
</dbReference>
<feature type="transmembrane region" description="Helical" evidence="8">
    <location>
        <begin position="33"/>
        <end position="54"/>
    </location>
</feature>
<dbReference type="STRING" id="1121400.SAMN02746065_10124"/>
<dbReference type="RefSeq" id="WP_084066352.1">
    <property type="nucleotide sequence ID" value="NZ_FWXY01000001.1"/>
</dbReference>
<evidence type="ECO:0000256" key="8">
    <source>
        <dbReference type="SAM" id="Phobius"/>
    </source>
</evidence>
<name>A0A1W1YIH9_9BACT</name>
<comment type="subcellular location">
    <subcellularLocation>
        <location evidence="1">Membrane</location>
    </subcellularLocation>
</comment>
<sequence>MKANKKIKKNESSTLSLLPTLGFMETLDLGIKFIFTIVAIMLTGLLFIFIHDYVTQSTCFSINTVSIHGLNRLTRTETLVQAGLTPGDTLLNINALKMKKRLVAHPWINTSRIKRTWPHTLDIFIQEEVPVARVNLENAPPLLINTQGIPFAENPPETTTVTMKLPLIKGLILEKKEEQWGFHGTLYQKIMGLLREDPGLPITSITADIATGITVDTHFLSNDLSGQPVETPITLKLGFSQFKSKFETAGKIFQHLQQQGMGKNIKAMDLFNPERVIVTPGRHTSGAQTPQGA</sequence>
<evidence type="ECO:0000313" key="11">
    <source>
        <dbReference type="Proteomes" id="UP000192418"/>
    </source>
</evidence>
<keyword evidence="7" id="KW-0131">Cell cycle</keyword>
<dbReference type="PANTHER" id="PTHR35851:SF1">
    <property type="entry name" value="CELL DIVISION PROTEIN FTSQ"/>
    <property type="match status" value="1"/>
</dbReference>
<dbReference type="Proteomes" id="UP000192418">
    <property type="component" value="Unassembled WGS sequence"/>
</dbReference>
<dbReference type="Pfam" id="PF08478">
    <property type="entry name" value="POTRA_1"/>
    <property type="match status" value="1"/>
</dbReference>
<keyword evidence="3 10" id="KW-0132">Cell division</keyword>
<feature type="domain" description="POTRA" evidence="9">
    <location>
        <begin position="60"/>
        <end position="128"/>
    </location>
</feature>
<evidence type="ECO:0000256" key="6">
    <source>
        <dbReference type="ARBA" id="ARBA00023136"/>
    </source>
</evidence>
<evidence type="ECO:0000259" key="9">
    <source>
        <dbReference type="PROSITE" id="PS51779"/>
    </source>
</evidence>
<dbReference type="InterPro" id="IPR034746">
    <property type="entry name" value="POTRA"/>
</dbReference>
<dbReference type="Gene3D" id="3.10.20.310">
    <property type="entry name" value="membrane protein fhac"/>
    <property type="match status" value="1"/>
</dbReference>
<keyword evidence="4 8" id="KW-0812">Transmembrane</keyword>
<proteinExistence type="predicted"/>
<keyword evidence="11" id="KW-1185">Reference proteome</keyword>
<dbReference type="OrthoDB" id="5413835at2"/>
<gene>
    <name evidence="10" type="ORF">SAMN02746065_10124</name>
</gene>